<evidence type="ECO:0000313" key="3">
    <source>
        <dbReference type="EMBL" id="PIZ57741.1"/>
    </source>
</evidence>
<accession>A0A2M7TRA4</accession>
<feature type="region of interest" description="Disordered" evidence="1">
    <location>
        <begin position="373"/>
        <end position="394"/>
    </location>
</feature>
<comment type="caution">
    <text evidence="3">The sequence shown here is derived from an EMBL/GenBank/DDBJ whole genome shotgun (WGS) entry which is preliminary data.</text>
</comment>
<protein>
    <submittedName>
        <fullName evidence="3">Uncharacterized protein</fullName>
    </submittedName>
</protein>
<feature type="signal peptide" evidence="2">
    <location>
        <begin position="1"/>
        <end position="24"/>
    </location>
</feature>
<proteinExistence type="predicted"/>
<reference evidence="4" key="1">
    <citation type="submission" date="2017-09" db="EMBL/GenBank/DDBJ databases">
        <title>Depth-based differentiation of microbial function through sediment-hosted aquifers and enrichment of novel symbionts in the deep terrestrial subsurface.</title>
        <authorList>
            <person name="Probst A.J."/>
            <person name="Ladd B."/>
            <person name="Jarett J.K."/>
            <person name="Geller-Mcgrath D.E."/>
            <person name="Sieber C.M.K."/>
            <person name="Emerson J.B."/>
            <person name="Anantharaman K."/>
            <person name="Thomas B.C."/>
            <person name="Malmstrom R."/>
            <person name="Stieglmeier M."/>
            <person name="Klingl A."/>
            <person name="Woyke T."/>
            <person name="Ryan C.M."/>
            <person name="Banfield J.F."/>
        </authorList>
    </citation>
    <scope>NUCLEOTIDE SEQUENCE [LARGE SCALE GENOMIC DNA]</scope>
</reference>
<evidence type="ECO:0000313" key="4">
    <source>
        <dbReference type="Proteomes" id="UP000229336"/>
    </source>
</evidence>
<name>A0A2M7TRA4_9BACT</name>
<gene>
    <name evidence="3" type="ORF">COY20_04750</name>
</gene>
<organism evidence="3 4">
    <name type="scientific">Candidatus Shapirobacteria bacterium CG_4_10_14_0_2_um_filter_40_12</name>
    <dbReference type="NCBI Taxonomy" id="1974871"/>
    <lineage>
        <taxon>Bacteria</taxon>
        <taxon>Candidatus Shapironibacteriota</taxon>
    </lineage>
</organism>
<dbReference type="EMBL" id="PFNX01000087">
    <property type="protein sequence ID" value="PIZ57741.1"/>
    <property type="molecule type" value="Genomic_DNA"/>
</dbReference>
<sequence>MKKIFLPFLLFTIYCSLFTATSLALEPVIVTDHRHTYPTDSGQDQNYIPSDPNAVDTVSLIKNVQISQSFDPIISGTDVDGNPVYAHQTIDHVQGNLDSSRLNTEFYRQNYDYFARPVFDPYAAATTSYLTSNSSRHSLPASVQKCLISNQIVDISTFIAGGNSICIDREIRTPTGPIRVGEIISALINAGNRLYYPDSNCPPNQTPKSFPTAVNRAIASIKFTYHLSTDQYRQIYLTGIEPVCTNSLAQSVEHCDQNDQGQKSNCKTEIRNLPLAAVPAQDIYKNYRPSSVEAVSRNYNQTENSPSATDRPNPISWLARFFKLFFDGKLKETKTFSGPYVITTKVDSRQVKGLESFETTSLNLLPDQTIKTKNLKDLPPSGTNEVTTDPGLANSKLTDTLYQNLTPASWHK</sequence>
<dbReference type="AlphaFoldDB" id="A0A2M7TRA4"/>
<keyword evidence="2" id="KW-0732">Signal</keyword>
<evidence type="ECO:0000256" key="2">
    <source>
        <dbReference type="SAM" id="SignalP"/>
    </source>
</evidence>
<dbReference type="Proteomes" id="UP000229336">
    <property type="component" value="Unassembled WGS sequence"/>
</dbReference>
<evidence type="ECO:0000256" key="1">
    <source>
        <dbReference type="SAM" id="MobiDB-lite"/>
    </source>
</evidence>
<feature type="chain" id="PRO_5014708373" evidence="2">
    <location>
        <begin position="25"/>
        <end position="412"/>
    </location>
</feature>